<name>A0AAE8ZUN8_CAEBR</name>
<accession>A0AAE8ZUN8</accession>
<feature type="compositionally biased region" description="Polar residues" evidence="1">
    <location>
        <begin position="59"/>
        <end position="68"/>
    </location>
</feature>
<evidence type="ECO:0000256" key="1">
    <source>
        <dbReference type="SAM" id="MobiDB-lite"/>
    </source>
</evidence>
<dbReference type="EMBL" id="CP090896">
    <property type="protein sequence ID" value="ULT82532.1"/>
    <property type="molecule type" value="Genomic_DNA"/>
</dbReference>
<feature type="region of interest" description="Disordered" evidence="1">
    <location>
        <begin position="56"/>
        <end position="132"/>
    </location>
</feature>
<reference evidence="2 3" key="1">
    <citation type="submission" date="2022-05" db="EMBL/GenBank/DDBJ databases">
        <title>Chromosome-level reference genomes for two strains of Caenorhabditis briggsae: an improved platform for comparative genomics.</title>
        <authorList>
            <person name="Stevens L."/>
            <person name="Andersen E.C."/>
        </authorList>
    </citation>
    <scope>NUCLEOTIDE SEQUENCE [LARGE SCALE GENOMIC DNA]</scope>
    <source>
        <strain evidence="2">QX1410_ONT</strain>
        <tissue evidence="2">Whole-organism</tissue>
    </source>
</reference>
<feature type="compositionally biased region" description="Low complexity" evidence="1">
    <location>
        <begin position="89"/>
        <end position="104"/>
    </location>
</feature>
<evidence type="ECO:0000313" key="2">
    <source>
        <dbReference type="EMBL" id="ULT82532.1"/>
    </source>
</evidence>
<gene>
    <name evidence="2" type="ORF">L3Y34_012062</name>
</gene>
<sequence length="132" mass="14641">MEKIFGNKVIRTPKKTPPEPGSRDSFTDEPPKPVGPSFAHSLYERSLAADWVPTRQYAEESSQESFDSTLDYDPAEEWYVDSQEEPSDTDSSTCVSSSSSPDTSAVEELNSSADHEETEATTSEQTENQLLQ</sequence>
<feature type="compositionally biased region" description="Low complexity" evidence="1">
    <location>
        <begin position="120"/>
        <end position="132"/>
    </location>
</feature>
<dbReference type="Proteomes" id="UP000827892">
    <property type="component" value="Chromosome X"/>
</dbReference>
<proteinExistence type="predicted"/>
<evidence type="ECO:0000313" key="3">
    <source>
        <dbReference type="Proteomes" id="UP000827892"/>
    </source>
</evidence>
<dbReference type="AlphaFoldDB" id="A0AAE8ZUN8"/>
<feature type="compositionally biased region" description="Acidic residues" evidence="1">
    <location>
        <begin position="73"/>
        <end position="88"/>
    </location>
</feature>
<protein>
    <submittedName>
        <fullName evidence="2">Uncharacterized protein</fullName>
    </submittedName>
</protein>
<organism evidence="2 3">
    <name type="scientific">Caenorhabditis briggsae</name>
    <dbReference type="NCBI Taxonomy" id="6238"/>
    <lineage>
        <taxon>Eukaryota</taxon>
        <taxon>Metazoa</taxon>
        <taxon>Ecdysozoa</taxon>
        <taxon>Nematoda</taxon>
        <taxon>Chromadorea</taxon>
        <taxon>Rhabditida</taxon>
        <taxon>Rhabditina</taxon>
        <taxon>Rhabditomorpha</taxon>
        <taxon>Rhabditoidea</taxon>
        <taxon>Rhabditidae</taxon>
        <taxon>Peloderinae</taxon>
        <taxon>Caenorhabditis</taxon>
    </lineage>
</organism>
<feature type="compositionally biased region" description="Basic and acidic residues" evidence="1">
    <location>
        <begin position="21"/>
        <end position="31"/>
    </location>
</feature>
<feature type="region of interest" description="Disordered" evidence="1">
    <location>
        <begin position="1"/>
        <end position="41"/>
    </location>
</feature>